<dbReference type="Proteomes" id="UP000281549">
    <property type="component" value="Unassembled WGS sequence"/>
</dbReference>
<feature type="non-terminal residue" evidence="2">
    <location>
        <position position="213"/>
    </location>
</feature>
<dbReference type="InterPro" id="IPR052184">
    <property type="entry name" value="SDR_enzymes"/>
</dbReference>
<keyword evidence="1" id="KW-1133">Transmembrane helix</keyword>
<dbReference type="Pfam" id="PF00106">
    <property type="entry name" value="adh_short"/>
    <property type="match status" value="1"/>
</dbReference>
<protein>
    <submittedName>
        <fullName evidence="2">NAD(P)-binding protein</fullName>
    </submittedName>
</protein>
<name>A0A4V1IYU4_ROZAC</name>
<dbReference type="PANTHER" id="PTHR45458:SF1">
    <property type="entry name" value="SHORT CHAIN DEHYDROGENASE"/>
    <property type="match status" value="1"/>
</dbReference>
<proteinExistence type="predicted"/>
<evidence type="ECO:0000313" key="3">
    <source>
        <dbReference type="Proteomes" id="UP000281549"/>
    </source>
</evidence>
<dbReference type="SUPFAM" id="SSF51735">
    <property type="entry name" value="NAD(P)-binding Rossmann-fold domains"/>
    <property type="match status" value="1"/>
</dbReference>
<dbReference type="InterPro" id="IPR036291">
    <property type="entry name" value="NAD(P)-bd_dom_sf"/>
</dbReference>
<organism evidence="2 3">
    <name type="scientific">Rozella allomycis (strain CSF55)</name>
    <dbReference type="NCBI Taxonomy" id="988480"/>
    <lineage>
        <taxon>Eukaryota</taxon>
        <taxon>Fungi</taxon>
        <taxon>Fungi incertae sedis</taxon>
        <taxon>Cryptomycota</taxon>
        <taxon>Cryptomycota incertae sedis</taxon>
        <taxon>Rozella</taxon>
    </lineage>
</organism>
<reference evidence="3" key="1">
    <citation type="journal article" date="2018" name="Nat. Microbiol.">
        <title>Leveraging single-cell genomics to expand the fungal tree of life.</title>
        <authorList>
            <person name="Ahrendt S.R."/>
            <person name="Quandt C.A."/>
            <person name="Ciobanu D."/>
            <person name="Clum A."/>
            <person name="Salamov A."/>
            <person name="Andreopoulos B."/>
            <person name="Cheng J.F."/>
            <person name="Woyke T."/>
            <person name="Pelin A."/>
            <person name="Henrissat B."/>
            <person name="Reynolds N.K."/>
            <person name="Benny G.L."/>
            <person name="Smith M.E."/>
            <person name="James T.Y."/>
            <person name="Grigoriev I.V."/>
        </authorList>
    </citation>
    <scope>NUCLEOTIDE SEQUENCE [LARGE SCALE GENOMIC DNA]</scope>
    <source>
        <strain evidence="3">CSF55</strain>
    </source>
</reference>
<dbReference type="PANTHER" id="PTHR45458">
    <property type="entry name" value="SHORT-CHAIN DEHYDROGENASE/REDUCTASE SDR"/>
    <property type="match status" value="1"/>
</dbReference>
<dbReference type="PRINTS" id="PR00081">
    <property type="entry name" value="GDHRDH"/>
</dbReference>
<accession>A0A4V1IYU4</accession>
<sequence length="213" mass="24348">MTPEELLFPNLLKVQEIFIKILNSNKAVDVYKTINYYDYAFILLNYFAAVNLAGLLNSNVLKRISWLYLISDLLETLMVTIILKAKQAFSFVTEMVMIMNWAKCYQMPVVFVTGANRGIGLEFARQYLHQGYKVFGTSRAPYSNVKELSEIISKDYHLVLDVSNADSIAKLASNFSKKDIKIDLLINNSGIFLKSDFTTKEKDMAEACMEQFK</sequence>
<keyword evidence="1" id="KW-0472">Membrane</keyword>
<evidence type="ECO:0000256" key="1">
    <source>
        <dbReference type="SAM" id="Phobius"/>
    </source>
</evidence>
<keyword evidence="1" id="KW-0812">Transmembrane</keyword>
<dbReference type="Gene3D" id="3.40.50.720">
    <property type="entry name" value="NAD(P)-binding Rossmann-like Domain"/>
    <property type="match status" value="1"/>
</dbReference>
<dbReference type="GO" id="GO:0016616">
    <property type="term" value="F:oxidoreductase activity, acting on the CH-OH group of donors, NAD or NADP as acceptor"/>
    <property type="evidence" value="ECO:0007669"/>
    <property type="project" value="TreeGrafter"/>
</dbReference>
<feature type="transmembrane region" description="Helical" evidence="1">
    <location>
        <begin position="36"/>
        <end position="54"/>
    </location>
</feature>
<dbReference type="AlphaFoldDB" id="A0A4V1IYU4"/>
<dbReference type="InterPro" id="IPR002347">
    <property type="entry name" value="SDR_fam"/>
</dbReference>
<gene>
    <name evidence="2" type="ORF">ROZALSC1DRAFT_26073</name>
</gene>
<evidence type="ECO:0000313" key="2">
    <source>
        <dbReference type="EMBL" id="RKP15769.1"/>
    </source>
</evidence>
<dbReference type="EMBL" id="ML007773">
    <property type="protein sequence ID" value="RKP15769.1"/>
    <property type="molecule type" value="Genomic_DNA"/>
</dbReference>